<evidence type="ECO:0000313" key="1">
    <source>
        <dbReference type="EMBL" id="GMH22715.1"/>
    </source>
</evidence>
<dbReference type="EMBL" id="BSYO01000025">
    <property type="protein sequence ID" value="GMH22715.1"/>
    <property type="molecule type" value="Genomic_DNA"/>
</dbReference>
<dbReference type="Proteomes" id="UP001279734">
    <property type="component" value="Unassembled WGS sequence"/>
</dbReference>
<comment type="caution">
    <text evidence="1">The sequence shown here is derived from an EMBL/GenBank/DDBJ whole genome shotgun (WGS) entry which is preliminary data.</text>
</comment>
<protein>
    <submittedName>
        <fullName evidence="1">Uncharacterized protein</fullName>
    </submittedName>
</protein>
<accession>A0AAD3T3J0</accession>
<evidence type="ECO:0000313" key="2">
    <source>
        <dbReference type="Proteomes" id="UP001279734"/>
    </source>
</evidence>
<proteinExistence type="predicted"/>
<dbReference type="AlphaFoldDB" id="A0AAD3T3J0"/>
<organism evidence="1 2">
    <name type="scientific">Nepenthes gracilis</name>
    <name type="common">Slender pitcher plant</name>
    <dbReference type="NCBI Taxonomy" id="150966"/>
    <lineage>
        <taxon>Eukaryota</taxon>
        <taxon>Viridiplantae</taxon>
        <taxon>Streptophyta</taxon>
        <taxon>Embryophyta</taxon>
        <taxon>Tracheophyta</taxon>
        <taxon>Spermatophyta</taxon>
        <taxon>Magnoliopsida</taxon>
        <taxon>eudicotyledons</taxon>
        <taxon>Gunneridae</taxon>
        <taxon>Pentapetalae</taxon>
        <taxon>Caryophyllales</taxon>
        <taxon>Nepenthaceae</taxon>
        <taxon>Nepenthes</taxon>
    </lineage>
</organism>
<name>A0AAD3T3J0_NEPGR</name>
<sequence length="141" mass="16185">MGPIRFLRLPPGFEKEEASTSLWRRRPRRADPSLHHVARAVEDMEILVQATANIVEQVEARTVLFKRESSEFEARVSRLAGANLQGRDRIQALQEELEQVRARLEAECVWPEVESSRGLRRRMEVQHWKGISRTASVSAGE</sequence>
<gene>
    <name evidence="1" type="ORF">Nepgr_024558</name>
</gene>
<reference evidence="1" key="1">
    <citation type="submission" date="2023-05" db="EMBL/GenBank/DDBJ databases">
        <title>Nepenthes gracilis genome sequencing.</title>
        <authorList>
            <person name="Fukushima K."/>
        </authorList>
    </citation>
    <scope>NUCLEOTIDE SEQUENCE</scope>
    <source>
        <strain evidence="1">SING2019-196</strain>
    </source>
</reference>
<keyword evidence="2" id="KW-1185">Reference proteome</keyword>